<evidence type="ECO:0000256" key="3">
    <source>
        <dbReference type="ARBA" id="ARBA00023163"/>
    </source>
</evidence>
<dbReference type="SUPFAM" id="SSF46689">
    <property type="entry name" value="Homeodomain-like"/>
    <property type="match status" value="1"/>
</dbReference>
<dbReference type="InterPro" id="IPR009057">
    <property type="entry name" value="Homeodomain-like_sf"/>
</dbReference>
<dbReference type="PANTHER" id="PTHR47894:SF1">
    <property type="entry name" value="HTH-TYPE TRANSCRIPTIONAL REGULATOR VQSM"/>
    <property type="match status" value="1"/>
</dbReference>
<evidence type="ECO:0000256" key="2">
    <source>
        <dbReference type="ARBA" id="ARBA00023125"/>
    </source>
</evidence>
<dbReference type="Gene3D" id="1.10.10.60">
    <property type="entry name" value="Homeodomain-like"/>
    <property type="match status" value="1"/>
</dbReference>
<dbReference type="Pfam" id="PF12833">
    <property type="entry name" value="HTH_18"/>
    <property type="match status" value="1"/>
</dbReference>
<feature type="domain" description="HTH araC/xylS-type" evidence="4">
    <location>
        <begin position="238"/>
        <end position="336"/>
    </location>
</feature>
<proteinExistence type="predicted"/>
<organism evidence="5 6">
    <name type="scientific">Paenibacillus agaridevorans</name>
    <dbReference type="NCBI Taxonomy" id="171404"/>
    <lineage>
        <taxon>Bacteria</taxon>
        <taxon>Bacillati</taxon>
        <taxon>Bacillota</taxon>
        <taxon>Bacilli</taxon>
        <taxon>Bacillales</taxon>
        <taxon>Paenibacillaceae</taxon>
        <taxon>Paenibacillus</taxon>
    </lineage>
</organism>
<dbReference type="SMART" id="SM00342">
    <property type="entry name" value="HTH_ARAC"/>
    <property type="match status" value="1"/>
</dbReference>
<evidence type="ECO:0000259" key="4">
    <source>
        <dbReference type="PROSITE" id="PS01124"/>
    </source>
</evidence>
<gene>
    <name evidence="5" type="ORF">PAT3040_07247</name>
</gene>
<comment type="caution">
    <text evidence="5">The sequence shown here is derived from an EMBL/GenBank/DDBJ whole genome shotgun (WGS) entry which is preliminary data.</text>
</comment>
<evidence type="ECO:0000313" key="5">
    <source>
        <dbReference type="EMBL" id="GBG12372.1"/>
    </source>
</evidence>
<dbReference type="PANTHER" id="PTHR47894">
    <property type="entry name" value="HTH-TYPE TRANSCRIPTIONAL REGULATOR GADX"/>
    <property type="match status" value="1"/>
</dbReference>
<reference evidence="5 6" key="1">
    <citation type="submission" date="2017-08" db="EMBL/GenBank/DDBJ databases">
        <title>Substantial Increase in Enzyme Production by Combined Drug-Resistance Mutations in Paenibacillus agaridevorans.</title>
        <authorList>
            <person name="Tanaka Y."/>
            <person name="Funane K."/>
            <person name="Hosaka T."/>
            <person name="Shiwa Y."/>
            <person name="Fujita N."/>
            <person name="Miyazaki T."/>
            <person name="Yoshikawa H."/>
            <person name="Murakami K."/>
            <person name="Kasahara K."/>
            <person name="Inaoka T."/>
            <person name="Hiraga Y."/>
            <person name="Ochi K."/>
        </authorList>
    </citation>
    <scope>NUCLEOTIDE SEQUENCE [LARGE SCALE GENOMIC DNA]</scope>
    <source>
        <strain evidence="5 6">T-3040</strain>
    </source>
</reference>
<dbReference type="RefSeq" id="WP_087570204.1">
    <property type="nucleotide sequence ID" value="NZ_BDQX01000458.1"/>
</dbReference>
<dbReference type="Proteomes" id="UP000245202">
    <property type="component" value="Unassembled WGS sequence"/>
</dbReference>
<accession>A0A2R5F093</accession>
<dbReference type="GO" id="GO:0000976">
    <property type="term" value="F:transcription cis-regulatory region binding"/>
    <property type="evidence" value="ECO:0007669"/>
    <property type="project" value="TreeGrafter"/>
</dbReference>
<keyword evidence="3" id="KW-0804">Transcription</keyword>
<dbReference type="AlphaFoldDB" id="A0A2R5F093"/>
<dbReference type="PROSITE" id="PS01124">
    <property type="entry name" value="HTH_ARAC_FAMILY_2"/>
    <property type="match status" value="1"/>
</dbReference>
<dbReference type="GO" id="GO:0005829">
    <property type="term" value="C:cytosol"/>
    <property type="evidence" value="ECO:0007669"/>
    <property type="project" value="TreeGrafter"/>
</dbReference>
<dbReference type="GO" id="GO:0003700">
    <property type="term" value="F:DNA-binding transcription factor activity"/>
    <property type="evidence" value="ECO:0007669"/>
    <property type="project" value="InterPro"/>
</dbReference>
<name>A0A2R5F093_9BACL</name>
<dbReference type="InterPro" id="IPR018060">
    <property type="entry name" value="HTH_AraC"/>
</dbReference>
<evidence type="ECO:0000256" key="1">
    <source>
        <dbReference type="ARBA" id="ARBA00023015"/>
    </source>
</evidence>
<dbReference type="InterPro" id="IPR032687">
    <property type="entry name" value="AraC-type_N"/>
</dbReference>
<dbReference type="EMBL" id="BDQX01000458">
    <property type="protein sequence ID" value="GBG12372.1"/>
    <property type="molecule type" value="Genomic_DNA"/>
</dbReference>
<keyword evidence="2" id="KW-0238">DNA-binding</keyword>
<keyword evidence="1" id="KW-0805">Transcription regulation</keyword>
<dbReference type="Pfam" id="PF12625">
    <property type="entry name" value="Arabinose_bd"/>
    <property type="match status" value="1"/>
</dbReference>
<keyword evidence="6" id="KW-1185">Reference proteome</keyword>
<protein>
    <submittedName>
        <fullName evidence="5">AraC family transcriptional regulator</fullName>
    </submittedName>
</protein>
<evidence type="ECO:0000313" key="6">
    <source>
        <dbReference type="Proteomes" id="UP000245202"/>
    </source>
</evidence>
<sequence length="346" mass="38979">MSSEKVAITMVFPILKTIVHKGYDREQFCASVSLDDELLRDPEARIPAAELERLMIAAAIYTDDDHFGLRQGEITDFADMGILGYVMMHSRTVGEALAAYRRYNDILCSGFLMDVEPYGDEVRIVIRLQHPDKDKMSRHCVEDMTCSIFKMMGKLSNRSIALQEVSFQHAPPADVDPYLSVFGVSPMFEQHETYLRFSAEVLGYPVMYSDSKLLELFDNMARQTLEQLAQTESHGMGERVTAWMKACLPAEFPTVVQTAEALGVSVRTLQHKLQLEGTSYNDLSIGVRKELAKGYLEKRGVSVGDIAYALHFSEPSAFQSAFKRWTGQTPGQYREQAWREGAEQSG</sequence>